<evidence type="ECO:0000313" key="3">
    <source>
        <dbReference type="EMBL" id="SDK28493.1"/>
    </source>
</evidence>
<comment type="caution">
    <text evidence="3">The sequence shown here is derived from an EMBL/GenBank/DDBJ whole genome shotgun (WGS) entry which is preliminary data.</text>
</comment>
<dbReference type="PANTHER" id="PTHR13847">
    <property type="entry name" value="SARCOSINE DEHYDROGENASE-RELATED"/>
    <property type="match status" value="1"/>
</dbReference>
<dbReference type="Proteomes" id="UP000198917">
    <property type="component" value="Unassembled WGS sequence"/>
</dbReference>
<dbReference type="PANTHER" id="PTHR13847:SF281">
    <property type="entry name" value="FAD DEPENDENT OXIDOREDUCTASE DOMAIN-CONTAINING PROTEIN"/>
    <property type="match status" value="1"/>
</dbReference>
<evidence type="ECO:0000259" key="2">
    <source>
        <dbReference type="Pfam" id="PF01266"/>
    </source>
</evidence>
<dbReference type="AlphaFoldDB" id="A0A7Z7BRP5"/>
<dbReference type="SUPFAM" id="SSF51905">
    <property type="entry name" value="FAD/NAD(P)-binding domain"/>
    <property type="match status" value="1"/>
</dbReference>
<organism evidence="3 4">
    <name type="scientific">Agrobacterium fabrum</name>
    <dbReference type="NCBI Taxonomy" id="1176649"/>
    <lineage>
        <taxon>Bacteria</taxon>
        <taxon>Pseudomonadati</taxon>
        <taxon>Pseudomonadota</taxon>
        <taxon>Alphaproteobacteria</taxon>
        <taxon>Hyphomicrobiales</taxon>
        <taxon>Rhizobiaceae</taxon>
        <taxon>Rhizobium/Agrobacterium group</taxon>
        <taxon>Agrobacterium</taxon>
        <taxon>Agrobacterium tumefaciens complex</taxon>
    </lineage>
</organism>
<evidence type="ECO:0000313" key="4">
    <source>
        <dbReference type="Proteomes" id="UP000198917"/>
    </source>
</evidence>
<name>A0A7Z7BRP5_9HYPH</name>
<dbReference type="Gene3D" id="3.50.50.60">
    <property type="entry name" value="FAD/NAD(P)-binding domain"/>
    <property type="match status" value="1"/>
</dbReference>
<feature type="domain" description="FAD dependent oxidoreductase" evidence="2">
    <location>
        <begin position="38"/>
        <end position="390"/>
    </location>
</feature>
<accession>A0A7Z7BRP5</accession>
<proteinExistence type="predicted"/>
<dbReference type="InterPro" id="IPR006076">
    <property type="entry name" value="FAD-dep_OxRdtase"/>
</dbReference>
<dbReference type="InterPro" id="IPR036188">
    <property type="entry name" value="FAD/NAD-bd_sf"/>
</dbReference>
<keyword evidence="1" id="KW-0560">Oxidoreductase</keyword>
<dbReference type="Pfam" id="PF01266">
    <property type="entry name" value="DAO"/>
    <property type="match status" value="1"/>
</dbReference>
<dbReference type="GO" id="GO:0016491">
    <property type="term" value="F:oxidoreductase activity"/>
    <property type="evidence" value="ECO:0007669"/>
    <property type="project" value="UniProtKB-KW"/>
</dbReference>
<dbReference type="Gene3D" id="3.30.9.10">
    <property type="entry name" value="D-Amino Acid Oxidase, subunit A, domain 2"/>
    <property type="match status" value="1"/>
</dbReference>
<protein>
    <submittedName>
        <fullName evidence="3">Glycine/D-amino acid oxidase</fullName>
    </submittedName>
</protein>
<dbReference type="EMBL" id="FNEW01000006">
    <property type="protein sequence ID" value="SDK28493.1"/>
    <property type="molecule type" value="Genomic_DNA"/>
</dbReference>
<sequence>MQLKAPFFSDNATDLPFWWEEARPSPVQTDDLPSSTEVAIVGAGFTGLNAALVLARAGKQVSVFEADEPGYGASSRNGGFLGPGWAFFDTGMQYGADTARQIVEESFHSLQHVKDVVAMEKIDCDLKEVGYFKGAMTPRVYDAIGRNMDRIRKIIPCNAHMVPRSEQHKEIGSDLYHGGVAMPGYCGIHPAKYVKGLAEAAKRLGVKIYSNARVSDLERKNGEFSFKVGSRTIAAQQILLAANGYSGSLLPHLKRRIIPVGSGLIATEQLPVEVMDRLMPKRQMLAGSQRVVNYYRPSPDGTRIVFGGRVLNMSGTHESAVANAKYIRSLLLAVFPELESAKITNYWHGQLGFTFDHLPHVQTIDGMYFAGGYNGTGVARASWLGSRVAYEMLGSDLGKTGYRNLPFDGRRFYNGKPYFLPLAVWYYGMLDKWDQR</sequence>
<dbReference type="RefSeq" id="WP_092734287.1">
    <property type="nucleotide sequence ID" value="NZ_FNEW01000006.1"/>
</dbReference>
<dbReference type="GO" id="GO:0005737">
    <property type="term" value="C:cytoplasm"/>
    <property type="evidence" value="ECO:0007669"/>
    <property type="project" value="TreeGrafter"/>
</dbReference>
<evidence type="ECO:0000256" key="1">
    <source>
        <dbReference type="ARBA" id="ARBA00023002"/>
    </source>
</evidence>
<reference evidence="3 4" key="1">
    <citation type="submission" date="2016-10" db="EMBL/GenBank/DDBJ databases">
        <authorList>
            <person name="Varghese N."/>
            <person name="Submissions S."/>
        </authorList>
    </citation>
    <scope>NUCLEOTIDE SEQUENCE [LARGE SCALE GENOMIC DNA]</scope>
    <source>
        <strain evidence="3 4">PDC82</strain>
    </source>
</reference>
<gene>
    <name evidence="3" type="ORF">SAMN05428983_4501</name>
</gene>